<comment type="similarity">
    <text evidence="2">Belongs to the outer membrane factor (OMF) (TC 1.B.17) family.</text>
</comment>
<organism evidence="8 9">
    <name type="scientific">Geotalea uraniireducens (strain Rf4)</name>
    <name type="common">Geobacter uraniireducens</name>
    <dbReference type="NCBI Taxonomy" id="351605"/>
    <lineage>
        <taxon>Bacteria</taxon>
        <taxon>Pseudomonadati</taxon>
        <taxon>Thermodesulfobacteriota</taxon>
        <taxon>Desulfuromonadia</taxon>
        <taxon>Geobacterales</taxon>
        <taxon>Geobacteraceae</taxon>
        <taxon>Geotalea</taxon>
    </lineage>
</organism>
<keyword evidence="4" id="KW-1134">Transmembrane beta strand</keyword>
<proteinExistence type="inferred from homology"/>
<accession>A5GAZ4</accession>
<dbReference type="AlphaFoldDB" id="A5GAZ4"/>
<dbReference type="GO" id="GO:1990281">
    <property type="term" value="C:efflux pump complex"/>
    <property type="evidence" value="ECO:0007669"/>
    <property type="project" value="TreeGrafter"/>
</dbReference>
<dbReference type="RefSeq" id="WP_011937972.1">
    <property type="nucleotide sequence ID" value="NC_009483.1"/>
</dbReference>
<evidence type="ECO:0000256" key="2">
    <source>
        <dbReference type="ARBA" id="ARBA00007613"/>
    </source>
</evidence>
<keyword evidence="7" id="KW-0998">Cell outer membrane</keyword>
<dbReference type="GO" id="GO:0015288">
    <property type="term" value="F:porin activity"/>
    <property type="evidence" value="ECO:0007669"/>
    <property type="project" value="TreeGrafter"/>
</dbReference>
<reference evidence="8 9" key="1">
    <citation type="submission" date="2007-05" db="EMBL/GenBank/DDBJ databases">
        <title>Complete sequence of Geobacter uraniireducens Rf4.</title>
        <authorList>
            <consortium name="US DOE Joint Genome Institute"/>
            <person name="Copeland A."/>
            <person name="Lucas S."/>
            <person name="Lapidus A."/>
            <person name="Barry K."/>
            <person name="Detter J.C."/>
            <person name="Glavina del Rio T."/>
            <person name="Hammon N."/>
            <person name="Israni S."/>
            <person name="Dalin E."/>
            <person name="Tice H."/>
            <person name="Pitluck S."/>
            <person name="Chertkov O."/>
            <person name="Brettin T."/>
            <person name="Bruce D."/>
            <person name="Han C."/>
            <person name="Schmutz J."/>
            <person name="Larimer F."/>
            <person name="Land M."/>
            <person name="Hauser L."/>
            <person name="Kyrpides N."/>
            <person name="Mikhailova N."/>
            <person name="Shelobolina E."/>
            <person name="Aklujkar M."/>
            <person name="Lovley D."/>
            <person name="Richardson P."/>
        </authorList>
    </citation>
    <scope>NUCLEOTIDE SEQUENCE [LARGE SCALE GENOMIC DNA]</scope>
    <source>
        <strain evidence="8 9">Rf4</strain>
    </source>
</reference>
<gene>
    <name evidence="8" type="ordered locus">Gura_1042</name>
</gene>
<dbReference type="HOGENOM" id="CLU_037851_0_0_7"/>
<evidence type="ECO:0000256" key="3">
    <source>
        <dbReference type="ARBA" id="ARBA00022448"/>
    </source>
</evidence>
<protein>
    <submittedName>
        <fullName evidence="8">Outer membrane efflux protein</fullName>
    </submittedName>
</protein>
<dbReference type="InterPro" id="IPR003423">
    <property type="entry name" value="OMP_efflux"/>
</dbReference>
<dbReference type="InterPro" id="IPR051906">
    <property type="entry name" value="TolC-like"/>
</dbReference>
<evidence type="ECO:0000256" key="4">
    <source>
        <dbReference type="ARBA" id="ARBA00022452"/>
    </source>
</evidence>
<evidence type="ECO:0000313" key="9">
    <source>
        <dbReference type="Proteomes" id="UP000006695"/>
    </source>
</evidence>
<dbReference type="GO" id="GO:0009279">
    <property type="term" value="C:cell outer membrane"/>
    <property type="evidence" value="ECO:0007669"/>
    <property type="project" value="UniProtKB-SubCell"/>
</dbReference>
<keyword evidence="9" id="KW-1185">Reference proteome</keyword>
<keyword evidence="5" id="KW-0812">Transmembrane</keyword>
<comment type="subcellular location">
    <subcellularLocation>
        <location evidence="1">Cell outer membrane</location>
    </subcellularLocation>
</comment>
<dbReference type="Pfam" id="PF02321">
    <property type="entry name" value="OEP"/>
    <property type="match status" value="1"/>
</dbReference>
<evidence type="ECO:0000256" key="5">
    <source>
        <dbReference type="ARBA" id="ARBA00022692"/>
    </source>
</evidence>
<dbReference type="STRING" id="351605.Gura_1042"/>
<dbReference type="KEGG" id="gur:Gura_1042"/>
<dbReference type="GO" id="GO:0015562">
    <property type="term" value="F:efflux transmembrane transporter activity"/>
    <property type="evidence" value="ECO:0007669"/>
    <property type="project" value="InterPro"/>
</dbReference>
<evidence type="ECO:0000256" key="7">
    <source>
        <dbReference type="ARBA" id="ARBA00023237"/>
    </source>
</evidence>
<name>A5GAZ4_GEOUR</name>
<evidence type="ECO:0000313" key="8">
    <source>
        <dbReference type="EMBL" id="ABQ25248.1"/>
    </source>
</evidence>
<sequence>MDAFYKVVTVSFLVMCCCSKPCFAEEPGQGKLVLGLNACIQRALAFAPELGETRADIELAASKLAEAKSSRFPRIELLNLIGPVPQARGNQVSSPDRINQTDRLTWFDRADATIVQPLYTFGKISESMKAAGHGIEVDRAKQEQRQNEIALKVKEYYYGLLLARELKEMVLDVRESLTKARDKARKLLKEESPNVEELDIFKLDAFAGEVDKYLEEANKGAALALSALRTQIALPAEVEMDIETERLTADEVKVPDLPLFLEASKAKRPEYKQIKQGLRARAALVEAATAAYYPDIFLGGYLSAAYAEKRDRVSNPWVPDQFNHFWAGVALGLKWNLDFGITGAKVAAERAQYNRLVATREFAENNIPLQIKKSYLEIHEAEKSIEATRFAYTNAKKWVVAAIANFDFGVGPAKEIFDALQNYARMRAGYFQSIYNFKLAQANLAYAVGEAPL</sequence>
<dbReference type="PANTHER" id="PTHR30026:SF13">
    <property type="entry name" value="MEMBRANE EFFLUX PROTEIN, PUTATIVE-RELATED"/>
    <property type="match status" value="1"/>
</dbReference>
<dbReference type="Proteomes" id="UP000006695">
    <property type="component" value="Chromosome"/>
</dbReference>
<keyword evidence="3" id="KW-0813">Transport</keyword>
<dbReference type="SUPFAM" id="SSF56954">
    <property type="entry name" value="Outer membrane efflux proteins (OEP)"/>
    <property type="match status" value="1"/>
</dbReference>
<dbReference type="EMBL" id="CP000698">
    <property type="protein sequence ID" value="ABQ25248.1"/>
    <property type="molecule type" value="Genomic_DNA"/>
</dbReference>
<evidence type="ECO:0000256" key="6">
    <source>
        <dbReference type="ARBA" id="ARBA00023136"/>
    </source>
</evidence>
<keyword evidence="6" id="KW-0472">Membrane</keyword>
<dbReference type="Gene3D" id="1.20.1600.10">
    <property type="entry name" value="Outer membrane efflux proteins (OEP)"/>
    <property type="match status" value="1"/>
</dbReference>
<dbReference type="PANTHER" id="PTHR30026">
    <property type="entry name" value="OUTER MEMBRANE PROTEIN TOLC"/>
    <property type="match status" value="1"/>
</dbReference>
<evidence type="ECO:0000256" key="1">
    <source>
        <dbReference type="ARBA" id="ARBA00004442"/>
    </source>
</evidence>